<dbReference type="PROSITE" id="PS50235">
    <property type="entry name" value="USP_3"/>
    <property type="match status" value="1"/>
</dbReference>
<evidence type="ECO:0000256" key="4">
    <source>
        <dbReference type="ARBA" id="ARBA00022786"/>
    </source>
</evidence>
<gene>
    <name evidence="11" type="ORF">BGZ96_000314</name>
</gene>
<dbReference type="InterPro" id="IPR038765">
    <property type="entry name" value="Papain-like_cys_pep_sf"/>
</dbReference>
<evidence type="ECO:0000256" key="8">
    <source>
        <dbReference type="SAM" id="MobiDB-lite"/>
    </source>
</evidence>
<accession>A0ABQ7JPS0</accession>
<sequence>MDASARTLTASLILITTAAILARSYSSSSSSPSDGNDNTTTITSQTKGQRVKRTDEPQYVAGLVNVGNTCFMNAVLQALASLPSLKEYLQDRNDIGHDTDSITQALYETVEMLNVIYRRPTSKKLVKMVKTVKAKAGHVLTSQQQDAQELFQILSSQLSEEREKVDNVTTLSLTESSALMTASVMLDRTEQEKYRRAKSPFMGLLASRVSCVDCGYTAAIRHSTFDNLSLTVPLQYSCSLEHCLDSFIHLDTISDFNCRKCTLLGASKDLGLKIEQGNKFQKQQEEKKVQEQRQTDSGTTMTYSQDSQPQDTEVEDSLTKTEQASTQEAPTRVKKRRSSRPLASPAELSSDDKETSPKPKKISLAEMEQLKARVDQCLACNIEMDLAPIELTPVRSKRTTKHSMIAKPPQALCLHLNRSMFTSSGQMAKNPCRVVFESQLDFTRFTTSGHLTTVPTKSMSRRESLSETVSSNKSTSATNGRVPLTTSASFSGTFSSSPMLSASSLSASPMAFSNHVSRTTGSTATSLTGGDSSKEDEDEDGERVVYRLWSIVVHLGSHNSGHFVTYRRIPSSEDEQPGRRVSNEDKWWRISDEDVQIVEWTLVKNTEAYMLYYEKE</sequence>
<keyword evidence="3 7" id="KW-0645">Protease</keyword>
<dbReference type="CDD" id="cd02662">
    <property type="entry name" value="Peptidase_C19F"/>
    <property type="match status" value="1"/>
</dbReference>
<evidence type="ECO:0000313" key="12">
    <source>
        <dbReference type="Proteomes" id="UP001194696"/>
    </source>
</evidence>
<dbReference type="InterPro" id="IPR028889">
    <property type="entry name" value="USP"/>
</dbReference>
<dbReference type="EMBL" id="JAAAIM010001034">
    <property type="protein sequence ID" value="KAG0282600.1"/>
    <property type="molecule type" value="Genomic_DNA"/>
</dbReference>
<dbReference type="InterPro" id="IPR018200">
    <property type="entry name" value="USP_CS"/>
</dbReference>
<comment type="catalytic activity">
    <reaction evidence="1 7">
        <text>Thiol-dependent hydrolysis of ester, thioester, amide, peptide and isopeptide bonds formed by the C-terminal Gly of ubiquitin (a 76-residue protein attached to proteins as an intracellular targeting signal).</text>
        <dbReference type="EC" id="3.4.19.12"/>
    </reaction>
</comment>
<keyword evidence="4 7" id="KW-0833">Ubl conjugation pathway</keyword>
<dbReference type="Pfam" id="PF00443">
    <property type="entry name" value="UCH"/>
    <property type="match status" value="1"/>
</dbReference>
<feature type="region of interest" description="Disordered" evidence="8">
    <location>
        <begin position="26"/>
        <end position="53"/>
    </location>
</feature>
<feature type="compositionally biased region" description="Polar residues" evidence="8">
    <location>
        <begin position="295"/>
        <end position="311"/>
    </location>
</feature>
<feature type="region of interest" description="Disordered" evidence="8">
    <location>
        <begin position="515"/>
        <end position="539"/>
    </location>
</feature>
<comment type="similarity">
    <text evidence="2 7">Belongs to the peptidase C19 family.</text>
</comment>
<dbReference type="PROSITE" id="PS00973">
    <property type="entry name" value="USP_2"/>
    <property type="match status" value="1"/>
</dbReference>
<evidence type="ECO:0000256" key="6">
    <source>
        <dbReference type="ARBA" id="ARBA00022807"/>
    </source>
</evidence>
<keyword evidence="5 7" id="KW-0378">Hydrolase</keyword>
<name>A0ABQ7JPS0_9FUNG</name>
<dbReference type="PANTHER" id="PTHR24006:SF888">
    <property type="entry name" value="UBIQUITIN CARBOXYL-TERMINAL HYDROLASE 30"/>
    <property type="match status" value="1"/>
</dbReference>
<evidence type="ECO:0000256" key="3">
    <source>
        <dbReference type="ARBA" id="ARBA00022670"/>
    </source>
</evidence>
<evidence type="ECO:0000256" key="2">
    <source>
        <dbReference type="ARBA" id="ARBA00009085"/>
    </source>
</evidence>
<evidence type="ECO:0000256" key="9">
    <source>
        <dbReference type="SAM" id="SignalP"/>
    </source>
</evidence>
<dbReference type="PROSITE" id="PS00972">
    <property type="entry name" value="USP_1"/>
    <property type="match status" value="1"/>
</dbReference>
<keyword evidence="9" id="KW-0732">Signal</keyword>
<evidence type="ECO:0000256" key="5">
    <source>
        <dbReference type="ARBA" id="ARBA00022801"/>
    </source>
</evidence>
<protein>
    <recommendedName>
        <fullName evidence="7">Ubiquitin carboxyl-terminal hydrolase</fullName>
        <ecNumber evidence="7">3.4.19.12</ecNumber>
    </recommendedName>
</protein>
<dbReference type="PANTHER" id="PTHR24006">
    <property type="entry name" value="UBIQUITIN CARBOXYL-TERMINAL HYDROLASE"/>
    <property type="match status" value="1"/>
</dbReference>
<feature type="compositionally biased region" description="Polar residues" evidence="8">
    <location>
        <begin position="466"/>
        <end position="479"/>
    </location>
</feature>
<feature type="compositionally biased region" description="Polar residues" evidence="8">
    <location>
        <begin position="320"/>
        <end position="329"/>
    </location>
</feature>
<keyword evidence="6 7" id="KW-0788">Thiol protease</keyword>
<organism evidence="11 12">
    <name type="scientific">Linnemannia gamsii</name>
    <dbReference type="NCBI Taxonomy" id="64522"/>
    <lineage>
        <taxon>Eukaryota</taxon>
        <taxon>Fungi</taxon>
        <taxon>Fungi incertae sedis</taxon>
        <taxon>Mucoromycota</taxon>
        <taxon>Mortierellomycotina</taxon>
        <taxon>Mortierellomycetes</taxon>
        <taxon>Mortierellales</taxon>
        <taxon>Mortierellaceae</taxon>
        <taxon>Linnemannia</taxon>
    </lineage>
</organism>
<feature type="domain" description="USP" evidence="10">
    <location>
        <begin position="61"/>
        <end position="616"/>
    </location>
</feature>
<feature type="compositionally biased region" description="Low complexity" evidence="8">
    <location>
        <begin position="515"/>
        <end position="531"/>
    </location>
</feature>
<dbReference type="Proteomes" id="UP001194696">
    <property type="component" value="Unassembled WGS sequence"/>
</dbReference>
<evidence type="ECO:0000259" key="10">
    <source>
        <dbReference type="PROSITE" id="PS50235"/>
    </source>
</evidence>
<feature type="region of interest" description="Disordered" evidence="8">
    <location>
        <begin position="451"/>
        <end position="484"/>
    </location>
</feature>
<dbReference type="InterPro" id="IPR050164">
    <property type="entry name" value="Peptidase_C19"/>
</dbReference>
<dbReference type="SUPFAM" id="SSF54001">
    <property type="entry name" value="Cysteine proteinases"/>
    <property type="match status" value="1"/>
</dbReference>
<feature type="region of interest" description="Disordered" evidence="8">
    <location>
        <begin position="281"/>
        <end position="359"/>
    </location>
</feature>
<comment type="caution">
    <text evidence="11">The sequence shown here is derived from an EMBL/GenBank/DDBJ whole genome shotgun (WGS) entry which is preliminary data.</text>
</comment>
<feature type="chain" id="PRO_5047523988" description="Ubiquitin carboxyl-terminal hydrolase" evidence="9">
    <location>
        <begin position="23"/>
        <end position="616"/>
    </location>
</feature>
<dbReference type="EC" id="3.4.19.12" evidence="7"/>
<dbReference type="InterPro" id="IPR001394">
    <property type="entry name" value="Peptidase_C19_UCH"/>
</dbReference>
<feature type="signal peptide" evidence="9">
    <location>
        <begin position="1"/>
        <end position="22"/>
    </location>
</feature>
<evidence type="ECO:0000313" key="11">
    <source>
        <dbReference type="EMBL" id="KAG0282600.1"/>
    </source>
</evidence>
<feature type="compositionally biased region" description="Basic and acidic residues" evidence="8">
    <location>
        <begin position="282"/>
        <end position="294"/>
    </location>
</feature>
<dbReference type="Gene3D" id="3.90.70.10">
    <property type="entry name" value="Cysteine proteinases"/>
    <property type="match status" value="1"/>
</dbReference>
<feature type="compositionally biased region" description="Polar residues" evidence="8">
    <location>
        <begin position="34"/>
        <end position="48"/>
    </location>
</feature>
<evidence type="ECO:0000256" key="1">
    <source>
        <dbReference type="ARBA" id="ARBA00000707"/>
    </source>
</evidence>
<evidence type="ECO:0000256" key="7">
    <source>
        <dbReference type="RuleBase" id="RU366025"/>
    </source>
</evidence>
<reference evidence="11 12" key="1">
    <citation type="journal article" date="2020" name="Fungal Divers.">
        <title>Resolving the Mortierellaceae phylogeny through synthesis of multi-gene phylogenetics and phylogenomics.</title>
        <authorList>
            <person name="Vandepol N."/>
            <person name="Liber J."/>
            <person name="Desiro A."/>
            <person name="Na H."/>
            <person name="Kennedy M."/>
            <person name="Barry K."/>
            <person name="Grigoriev I.V."/>
            <person name="Miller A.N."/>
            <person name="O'Donnell K."/>
            <person name="Stajich J.E."/>
            <person name="Bonito G."/>
        </authorList>
    </citation>
    <scope>NUCLEOTIDE SEQUENCE [LARGE SCALE GENOMIC DNA]</scope>
    <source>
        <strain evidence="11 12">AD045</strain>
    </source>
</reference>
<proteinExistence type="inferred from homology"/>
<keyword evidence="12" id="KW-1185">Reference proteome</keyword>